<protein>
    <submittedName>
        <fullName evidence="2">Uncharacterized protein</fullName>
    </submittedName>
</protein>
<reference evidence="2 3" key="1">
    <citation type="submission" date="2018-07" db="EMBL/GenBank/DDBJ databases">
        <title>The draft genome of Phyllobacterium salinisoli.</title>
        <authorList>
            <person name="Liu L."/>
            <person name="Li L."/>
            <person name="Zhang X."/>
            <person name="Liang L."/>
        </authorList>
    </citation>
    <scope>NUCLEOTIDE SEQUENCE [LARGE SCALE GENOMIC DNA]</scope>
    <source>
        <strain evidence="2 3">LLAN61</strain>
    </source>
</reference>
<proteinExistence type="predicted"/>
<keyword evidence="1" id="KW-0472">Membrane</keyword>
<evidence type="ECO:0000256" key="1">
    <source>
        <dbReference type="SAM" id="Phobius"/>
    </source>
</evidence>
<keyword evidence="3" id="KW-1185">Reference proteome</keyword>
<keyword evidence="1" id="KW-1133">Transmembrane helix</keyword>
<dbReference type="EMBL" id="QOZG01000066">
    <property type="protein sequence ID" value="RCS21340.1"/>
    <property type="molecule type" value="Genomic_DNA"/>
</dbReference>
<sequence>MSADRTAPAAALSGVWLGVVGLPVPFVMIILPLDFLLGYLSERMVVVQRGRSGLLPVARSLFAT</sequence>
<accession>A0A368K057</accession>
<dbReference type="Proteomes" id="UP000253420">
    <property type="component" value="Unassembled WGS sequence"/>
</dbReference>
<gene>
    <name evidence="2" type="ORF">DUT91_24805</name>
</gene>
<feature type="transmembrane region" description="Helical" evidence="1">
    <location>
        <begin position="15"/>
        <end position="40"/>
    </location>
</feature>
<name>A0A368K057_9HYPH</name>
<dbReference type="AlphaFoldDB" id="A0A368K057"/>
<comment type="caution">
    <text evidence="2">The sequence shown here is derived from an EMBL/GenBank/DDBJ whole genome shotgun (WGS) entry which is preliminary data.</text>
</comment>
<keyword evidence="1" id="KW-0812">Transmembrane</keyword>
<evidence type="ECO:0000313" key="3">
    <source>
        <dbReference type="Proteomes" id="UP000253420"/>
    </source>
</evidence>
<evidence type="ECO:0000313" key="2">
    <source>
        <dbReference type="EMBL" id="RCS21340.1"/>
    </source>
</evidence>
<organism evidence="2 3">
    <name type="scientific">Phyllobacterium salinisoli</name>
    <dbReference type="NCBI Taxonomy" id="1899321"/>
    <lineage>
        <taxon>Bacteria</taxon>
        <taxon>Pseudomonadati</taxon>
        <taxon>Pseudomonadota</taxon>
        <taxon>Alphaproteobacteria</taxon>
        <taxon>Hyphomicrobiales</taxon>
        <taxon>Phyllobacteriaceae</taxon>
        <taxon>Phyllobacterium</taxon>
    </lineage>
</organism>